<dbReference type="EMBL" id="CAJVPL010004025">
    <property type="protein sequence ID" value="CAG8641931.1"/>
    <property type="molecule type" value="Genomic_DNA"/>
</dbReference>
<sequence length="64" mass="7005">IGEGELEQQRNLSEPPTKKLRLSNSVNMSLTCEYLGITMVDAKTTTVKPGKGKSIATNKKKVKN</sequence>
<gene>
    <name evidence="2" type="ORF">AGERDE_LOCUS11013</name>
</gene>
<name>A0A9N9DK54_9GLOM</name>
<proteinExistence type="predicted"/>
<evidence type="ECO:0000313" key="3">
    <source>
        <dbReference type="Proteomes" id="UP000789831"/>
    </source>
</evidence>
<comment type="caution">
    <text evidence="2">The sequence shown here is derived from an EMBL/GenBank/DDBJ whole genome shotgun (WGS) entry which is preliminary data.</text>
</comment>
<evidence type="ECO:0000313" key="2">
    <source>
        <dbReference type="EMBL" id="CAG8641931.1"/>
    </source>
</evidence>
<feature type="region of interest" description="Disordered" evidence="1">
    <location>
        <begin position="1"/>
        <end position="20"/>
    </location>
</feature>
<organism evidence="2 3">
    <name type="scientific">Ambispora gerdemannii</name>
    <dbReference type="NCBI Taxonomy" id="144530"/>
    <lineage>
        <taxon>Eukaryota</taxon>
        <taxon>Fungi</taxon>
        <taxon>Fungi incertae sedis</taxon>
        <taxon>Mucoromycota</taxon>
        <taxon>Glomeromycotina</taxon>
        <taxon>Glomeromycetes</taxon>
        <taxon>Archaeosporales</taxon>
        <taxon>Ambisporaceae</taxon>
        <taxon>Ambispora</taxon>
    </lineage>
</organism>
<accession>A0A9N9DK54</accession>
<protein>
    <submittedName>
        <fullName evidence="2">10920_t:CDS:1</fullName>
    </submittedName>
</protein>
<reference evidence="2" key="1">
    <citation type="submission" date="2021-06" db="EMBL/GenBank/DDBJ databases">
        <authorList>
            <person name="Kallberg Y."/>
            <person name="Tangrot J."/>
            <person name="Rosling A."/>
        </authorList>
    </citation>
    <scope>NUCLEOTIDE SEQUENCE</scope>
    <source>
        <strain evidence="2">MT106</strain>
    </source>
</reference>
<feature type="non-terminal residue" evidence="2">
    <location>
        <position position="1"/>
    </location>
</feature>
<evidence type="ECO:0000256" key="1">
    <source>
        <dbReference type="SAM" id="MobiDB-lite"/>
    </source>
</evidence>
<keyword evidence="3" id="KW-1185">Reference proteome</keyword>
<dbReference type="AlphaFoldDB" id="A0A9N9DK54"/>
<dbReference type="Proteomes" id="UP000789831">
    <property type="component" value="Unassembled WGS sequence"/>
</dbReference>